<proteinExistence type="predicted"/>
<comment type="caution">
    <text evidence="1">The sequence shown here is derived from an EMBL/GenBank/DDBJ whole genome shotgun (WGS) entry which is preliminary data.</text>
</comment>
<evidence type="ECO:0000313" key="2">
    <source>
        <dbReference type="Proteomes" id="UP000593577"/>
    </source>
</evidence>
<protein>
    <submittedName>
        <fullName evidence="1">Uncharacterized protein</fullName>
    </submittedName>
</protein>
<reference evidence="1 2" key="1">
    <citation type="journal article" date="2019" name="Genome Biol. Evol.">
        <title>Insights into the evolution of the New World diploid cottons (Gossypium, subgenus Houzingenia) based on genome sequencing.</title>
        <authorList>
            <person name="Grover C.E."/>
            <person name="Arick M.A. 2nd"/>
            <person name="Thrash A."/>
            <person name="Conover J.L."/>
            <person name="Sanders W.S."/>
            <person name="Peterson D.G."/>
            <person name="Frelichowski J.E."/>
            <person name="Scheffler J.A."/>
            <person name="Scheffler B.E."/>
            <person name="Wendel J.F."/>
        </authorList>
    </citation>
    <scope>NUCLEOTIDE SEQUENCE [LARGE SCALE GENOMIC DNA]</scope>
    <source>
        <strain evidence="1">185</strain>
        <tissue evidence="1">Leaf</tissue>
    </source>
</reference>
<keyword evidence="2" id="KW-1185">Reference proteome</keyword>
<feature type="non-terminal residue" evidence="1">
    <location>
        <position position="1"/>
    </location>
</feature>
<dbReference type="EMBL" id="JABFAA010353759">
    <property type="protein sequence ID" value="MBA0702792.1"/>
    <property type="molecule type" value="Genomic_DNA"/>
</dbReference>
<dbReference type="Proteomes" id="UP000593577">
    <property type="component" value="Unassembled WGS sequence"/>
</dbReference>
<name>A0A7J8YTX4_GOSAI</name>
<sequence>SYQLPRHQQASNQFSIPSLLKLPHDQQASTQFSMPCVSNQDLYNSKLPESSILQRLQQEEGLLNQSARAIPTYPFSGTGTCTGTGTSISSIVFNSLL</sequence>
<evidence type="ECO:0000313" key="1">
    <source>
        <dbReference type="EMBL" id="MBA0702792.1"/>
    </source>
</evidence>
<organism evidence="1 2">
    <name type="scientific">Gossypium aridum</name>
    <name type="common">American cotton</name>
    <name type="synonym">Erioxylum aridum</name>
    <dbReference type="NCBI Taxonomy" id="34290"/>
    <lineage>
        <taxon>Eukaryota</taxon>
        <taxon>Viridiplantae</taxon>
        <taxon>Streptophyta</taxon>
        <taxon>Embryophyta</taxon>
        <taxon>Tracheophyta</taxon>
        <taxon>Spermatophyta</taxon>
        <taxon>Magnoliopsida</taxon>
        <taxon>eudicotyledons</taxon>
        <taxon>Gunneridae</taxon>
        <taxon>Pentapetalae</taxon>
        <taxon>rosids</taxon>
        <taxon>malvids</taxon>
        <taxon>Malvales</taxon>
        <taxon>Malvaceae</taxon>
        <taxon>Malvoideae</taxon>
        <taxon>Gossypium</taxon>
    </lineage>
</organism>
<dbReference type="AlphaFoldDB" id="A0A7J8YTX4"/>
<gene>
    <name evidence="1" type="ORF">Goari_026798</name>
</gene>
<accession>A0A7J8YTX4</accession>